<organism evidence="1 2">
    <name type="scientific">Sphagnum jensenii</name>
    <dbReference type="NCBI Taxonomy" id="128206"/>
    <lineage>
        <taxon>Eukaryota</taxon>
        <taxon>Viridiplantae</taxon>
        <taxon>Streptophyta</taxon>
        <taxon>Embryophyta</taxon>
        <taxon>Bryophyta</taxon>
        <taxon>Sphagnophytina</taxon>
        <taxon>Sphagnopsida</taxon>
        <taxon>Sphagnales</taxon>
        <taxon>Sphagnaceae</taxon>
        <taxon>Sphagnum</taxon>
    </lineage>
</organism>
<dbReference type="Proteomes" id="UP001497444">
    <property type="component" value="Chromosome 6"/>
</dbReference>
<dbReference type="EMBL" id="OZ020101">
    <property type="protein sequence ID" value="CAK9275069.1"/>
    <property type="molecule type" value="Genomic_DNA"/>
</dbReference>
<reference evidence="1" key="1">
    <citation type="submission" date="2024-02" db="EMBL/GenBank/DDBJ databases">
        <authorList>
            <consortium name="ELIXIR-Norway"/>
            <consortium name="Elixir Norway"/>
        </authorList>
    </citation>
    <scope>NUCLEOTIDE SEQUENCE</scope>
</reference>
<evidence type="ECO:0000313" key="2">
    <source>
        <dbReference type="Proteomes" id="UP001497444"/>
    </source>
</evidence>
<proteinExistence type="predicted"/>
<gene>
    <name evidence="1" type="ORF">CSSPJE1EN1_LOCUS20547</name>
</gene>
<keyword evidence="2" id="KW-1185">Reference proteome</keyword>
<name>A0ABP0X950_9BRYO</name>
<sequence length="144" mass="16203">MESFQEKGSQALLKKRKENITIATLVVEQCLSMLKKEMMMMMKTPLLGEDCLSSMEGFQEKGSQKLLEKRQENTTITALVVEQWLSMLKKKRKKKTPLLHQNSSDANSGTTKTTTLLYPISLSLCQIHSSAGSGYLLISHETFS</sequence>
<accession>A0ABP0X950</accession>
<evidence type="ECO:0000313" key="1">
    <source>
        <dbReference type="EMBL" id="CAK9275069.1"/>
    </source>
</evidence>
<protein>
    <submittedName>
        <fullName evidence="1">Uncharacterized protein</fullName>
    </submittedName>
</protein>